<dbReference type="SUPFAM" id="SSF49854">
    <property type="entry name" value="Spermadhesin, CUB domain"/>
    <property type="match status" value="3"/>
</dbReference>
<proteinExistence type="predicted"/>
<dbReference type="PANTHER" id="PTHR24251">
    <property type="entry name" value="OVOCHYMASE-RELATED"/>
    <property type="match status" value="1"/>
</dbReference>
<evidence type="ECO:0000256" key="2">
    <source>
        <dbReference type="ARBA" id="ARBA00022737"/>
    </source>
</evidence>
<evidence type="ECO:0000256" key="6">
    <source>
        <dbReference type="PROSITE-ProRule" id="PRU00076"/>
    </source>
</evidence>
<dbReference type="FunFam" id="2.60.120.290:FF:000003">
    <property type="entry name" value="Neuropilin"/>
    <property type="match status" value="1"/>
</dbReference>
<evidence type="ECO:0000256" key="1">
    <source>
        <dbReference type="ARBA" id="ARBA00022729"/>
    </source>
</evidence>
<dbReference type="Pfam" id="PF00431">
    <property type="entry name" value="CUB"/>
    <property type="match status" value="3"/>
</dbReference>
<dbReference type="CDD" id="cd00041">
    <property type="entry name" value="CUB"/>
    <property type="match status" value="2"/>
</dbReference>
<protein>
    <submittedName>
        <fullName evidence="7">Tolloid-like protein 1</fullName>
    </submittedName>
</protein>
<keyword evidence="2" id="KW-0677">Repeat</keyword>
<accession>K1PRM2</accession>
<dbReference type="SUPFAM" id="SSF57196">
    <property type="entry name" value="EGF/Laminin"/>
    <property type="match status" value="1"/>
</dbReference>
<feature type="disulfide bond" evidence="5">
    <location>
        <begin position="215"/>
        <end position="242"/>
    </location>
</feature>
<name>K1PRM2_MAGGI</name>
<dbReference type="SMART" id="SM00042">
    <property type="entry name" value="CUB"/>
    <property type="match status" value="2"/>
</dbReference>
<dbReference type="InterPro" id="IPR000742">
    <property type="entry name" value="EGF"/>
</dbReference>
<gene>
    <name evidence="7" type="ORF">CGI_10005308</name>
</gene>
<dbReference type="PROSITE" id="PS50026">
    <property type="entry name" value="EGF_3"/>
    <property type="match status" value="1"/>
</dbReference>
<keyword evidence="3 6" id="KW-1015">Disulfide bond</keyword>
<feature type="disulfide bond" evidence="6">
    <location>
        <begin position="382"/>
        <end position="391"/>
    </location>
</feature>
<dbReference type="PROSITE" id="PS01180">
    <property type="entry name" value="CUB"/>
    <property type="match status" value="3"/>
</dbReference>
<dbReference type="InterPro" id="IPR000859">
    <property type="entry name" value="CUB_dom"/>
</dbReference>
<dbReference type="AlphaFoldDB" id="K1PRM2"/>
<dbReference type="HOGENOM" id="CLU_687449_0_0_1"/>
<comment type="caution">
    <text evidence="6">Lacks conserved residue(s) required for the propagation of feature annotation.</text>
</comment>
<keyword evidence="6" id="KW-0245">EGF-like domain</keyword>
<dbReference type="EMBL" id="JH817270">
    <property type="protein sequence ID" value="EKC26927.1"/>
    <property type="molecule type" value="Genomic_DNA"/>
</dbReference>
<dbReference type="InterPro" id="IPR035914">
    <property type="entry name" value="Sperma_CUB_dom_sf"/>
</dbReference>
<evidence type="ECO:0000256" key="3">
    <source>
        <dbReference type="ARBA" id="ARBA00023157"/>
    </source>
</evidence>
<dbReference type="InParanoid" id="K1PRM2"/>
<keyword evidence="1" id="KW-0732">Signal</keyword>
<evidence type="ECO:0000256" key="5">
    <source>
        <dbReference type="PROSITE-ProRule" id="PRU00059"/>
    </source>
</evidence>
<dbReference type="FunFam" id="2.60.120.290:FF:000005">
    <property type="entry name" value="Procollagen C-endopeptidase enhancer 1"/>
    <property type="match status" value="1"/>
</dbReference>
<dbReference type="Gene3D" id="2.60.120.290">
    <property type="entry name" value="Spermadhesin, CUB domain"/>
    <property type="match status" value="3"/>
</dbReference>
<evidence type="ECO:0000313" key="7">
    <source>
        <dbReference type="EMBL" id="EKC26927.1"/>
    </source>
</evidence>
<reference evidence="7" key="1">
    <citation type="journal article" date="2012" name="Nature">
        <title>The oyster genome reveals stress adaptation and complexity of shell formation.</title>
        <authorList>
            <person name="Zhang G."/>
            <person name="Fang X."/>
            <person name="Guo X."/>
            <person name="Li L."/>
            <person name="Luo R."/>
            <person name="Xu F."/>
            <person name="Yang P."/>
            <person name="Zhang L."/>
            <person name="Wang X."/>
            <person name="Qi H."/>
            <person name="Xiong Z."/>
            <person name="Que H."/>
            <person name="Xie Y."/>
            <person name="Holland P.W."/>
            <person name="Paps J."/>
            <person name="Zhu Y."/>
            <person name="Wu F."/>
            <person name="Chen Y."/>
            <person name="Wang J."/>
            <person name="Peng C."/>
            <person name="Meng J."/>
            <person name="Yang L."/>
            <person name="Liu J."/>
            <person name="Wen B."/>
            <person name="Zhang N."/>
            <person name="Huang Z."/>
            <person name="Zhu Q."/>
            <person name="Feng Y."/>
            <person name="Mount A."/>
            <person name="Hedgecock D."/>
            <person name="Xu Z."/>
            <person name="Liu Y."/>
            <person name="Domazet-Loso T."/>
            <person name="Du Y."/>
            <person name="Sun X."/>
            <person name="Zhang S."/>
            <person name="Liu B."/>
            <person name="Cheng P."/>
            <person name="Jiang X."/>
            <person name="Li J."/>
            <person name="Fan D."/>
            <person name="Wang W."/>
            <person name="Fu W."/>
            <person name="Wang T."/>
            <person name="Wang B."/>
            <person name="Zhang J."/>
            <person name="Peng Z."/>
            <person name="Li Y."/>
            <person name="Li N."/>
            <person name="Wang J."/>
            <person name="Chen M."/>
            <person name="He Y."/>
            <person name="Tan F."/>
            <person name="Song X."/>
            <person name="Zheng Q."/>
            <person name="Huang R."/>
            <person name="Yang H."/>
            <person name="Du X."/>
            <person name="Chen L."/>
            <person name="Yang M."/>
            <person name="Gaffney P.M."/>
            <person name="Wang S."/>
            <person name="Luo L."/>
            <person name="She Z."/>
            <person name="Ming Y."/>
            <person name="Huang W."/>
            <person name="Zhang S."/>
            <person name="Huang B."/>
            <person name="Zhang Y."/>
            <person name="Qu T."/>
            <person name="Ni P."/>
            <person name="Miao G."/>
            <person name="Wang J."/>
            <person name="Wang Q."/>
            <person name="Steinberg C.E."/>
            <person name="Wang H."/>
            <person name="Li N."/>
            <person name="Qian L."/>
            <person name="Zhang G."/>
            <person name="Li Y."/>
            <person name="Yang H."/>
            <person name="Liu X."/>
            <person name="Wang J."/>
            <person name="Yin Y."/>
            <person name="Wang J."/>
        </authorList>
    </citation>
    <scope>NUCLEOTIDE SEQUENCE [LARGE SCALE GENOMIC DNA]</scope>
    <source>
        <strain evidence="7">05x7-T-G4-1.051#20</strain>
    </source>
</reference>
<dbReference type="PROSITE" id="PS01186">
    <property type="entry name" value="EGF_2"/>
    <property type="match status" value="1"/>
</dbReference>
<dbReference type="PROSITE" id="PS00022">
    <property type="entry name" value="EGF_1"/>
    <property type="match status" value="1"/>
</dbReference>
<keyword evidence="4" id="KW-0325">Glycoprotein</keyword>
<sequence length="401" mass="44791">MFPNIWPLWLMATLRIGMSATVPGEFCGGIFEAESSGDIRVPTHGSNYSPNLNCRWEIQAGPEQRVALVSTEWAVEESPGCTWDYLEIRDGWENSSASVGKFCGYKPLRFLSESNKVYLYFVSDGFFQDNGFRLTFKTVPKDGAVSCDKVITRDEVITSPGHPSRYPPNQVCLYRVQFPVGSHTDLWVYSLDVTDGTCLFDRIDIFEGITSHTGCNTTIENVPNGTISSPGYPEDYPNNAFCRTIIRAPKTNHVIQVNVTFIEMESYENCSFDSLTVFATEHLESTQIGRVCGLPEESRVFESASESIRLEFRSDSMIHWRGYQATFQLIPKKACYPSCLPGTVCVNQGGSLTCVAGLKCPVDICNHGDCVQNHHGEFKCFCHHGYTGAFCRIKGNSEKVR</sequence>
<evidence type="ECO:0000256" key="4">
    <source>
        <dbReference type="ARBA" id="ARBA00023180"/>
    </source>
</evidence>
<dbReference type="CDD" id="cd00054">
    <property type="entry name" value="EGF_CA"/>
    <property type="match status" value="1"/>
</dbReference>
<organism evidence="7">
    <name type="scientific">Magallana gigas</name>
    <name type="common">Pacific oyster</name>
    <name type="synonym">Crassostrea gigas</name>
    <dbReference type="NCBI Taxonomy" id="29159"/>
    <lineage>
        <taxon>Eukaryota</taxon>
        <taxon>Metazoa</taxon>
        <taxon>Spiralia</taxon>
        <taxon>Lophotrochozoa</taxon>
        <taxon>Mollusca</taxon>
        <taxon>Bivalvia</taxon>
        <taxon>Autobranchia</taxon>
        <taxon>Pteriomorphia</taxon>
        <taxon>Ostreida</taxon>
        <taxon>Ostreoidea</taxon>
        <taxon>Ostreidae</taxon>
        <taxon>Magallana</taxon>
    </lineage>
</organism>
<feature type="disulfide bond" evidence="5">
    <location>
        <begin position="27"/>
        <end position="54"/>
    </location>
</feature>